<dbReference type="AlphaFoldDB" id="A0A4C1YHP8"/>
<comment type="caution">
    <text evidence="2">The sequence shown here is derived from an EMBL/GenBank/DDBJ whole genome shotgun (WGS) entry which is preliminary data.</text>
</comment>
<dbReference type="Proteomes" id="UP000299102">
    <property type="component" value="Unassembled WGS sequence"/>
</dbReference>
<keyword evidence="3" id="KW-1185">Reference proteome</keyword>
<proteinExistence type="predicted"/>
<evidence type="ECO:0000313" key="3">
    <source>
        <dbReference type="Proteomes" id="UP000299102"/>
    </source>
</evidence>
<evidence type="ECO:0000256" key="1">
    <source>
        <dbReference type="SAM" id="MobiDB-lite"/>
    </source>
</evidence>
<gene>
    <name evidence="2" type="ORF">EVAR_55083_1</name>
</gene>
<accession>A0A4C1YHP8</accession>
<feature type="region of interest" description="Disordered" evidence="1">
    <location>
        <begin position="70"/>
        <end position="94"/>
    </location>
</feature>
<protein>
    <submittedName>
        <fullName evidence="2">Uncharacterized protein</fullName>
    </submittedName>
</protein>
<name>A0A4C1YHP8_EUMVA</name>
<evidence type="ECO:0000313" key="2">
    <source>
        <dbReference type="EMBL" id="GBP74813.1"/>
    </source>
</evidence>
<organism evidence="2 3">
    <name type="scientific">Eumeta variegata</name>
    <name type="common">Bagworm moth</name>
    <name type="synonym">Eumeta japonica</name>
    <dbReference type="NCBI Taxonomy" id="151549"/>
    <lineage>
        <taxon>Eukaryota</taxon>
        <taxon>Metazoa</taxon>
        <taxon>Ecdysozoa</taxon>
        <taxon>Arthropoda</taxon>
        <taxon>Hexapoda</taxon>
        <taxon>Insecta</taxon>
        <taxon>Pterygota</taxon>
        <taxon>Neoptera</taxon>
        <taxon>Endopterygota</taxon>
        <taxon>Lepidoptera</taxon>
        <taxon>Glossata</taxon>
        <taxon>Ditrysia</taxon>
        <taxon>Tineoidea</taxon>
        <taxon>Psychidae</taxon>
        <taxon>Oiketicinae</taxon>
        <taxon>Eumeta</taxon>
    </lineage>
</organism>
<reference evidence="2 3" key="1">
    <citation type="journal article" date="2019" name="Commun. Biol.">
        <title>The bagworm genome reveals a unique fibroin gene that provides high tensile strength.</title>
        <authorList>
            <person name="Kono N."/>
            <person name="Nakamura H."/>
            <person name="Ohtoshi R."/>
            <person name="Tomita M."/>
            <person name="Numata K."/>
            <person name="Arakawa K."/>
        </authorList>
    </citation>
    <scope>NUCLEOTIDE SEQUENCE [LARGE SCALE GENOMIC DNA]</scope>
</reference>
<sequence length="146" mass="16157">MKQWKLRYVRVWYFTGPLLCCNRVSHSVALVHNENSTACTKEVGSVLQVPSAHQLADVATIRLRASSPQTSPHLVAGQDWSGRPRKRKNSPSEIGMTSARHLARDARDGSPGAHVFVHVSRFDSCFSVVEAAHDTASSLFVPLYEM</sequence>
<dbReference type="EMBL" id="BGZK01001224">
    <property type="protein sequence ID" value="GBP74813.1"/>
    <property type="molecule type" value="Genomic_DNA"/>
</dbReference>